<reference evidence="4" key="1">
    <citation type="submission" date="2017-02" db="UniProtKB">
        <authorList>
            <consortium name="WormBaseParasite"/>
        </authorList>
    </citation>
    <scope>IDENTIFICATION</scope>
</reference>
<accession>A0A0R3PLI7</accession>
<dbReference type="Proteomes" id="UP000267027">
    <property type="component" value="Unassembled WGS sequence"/>
</dbReference>
<reference evidence="2 3" key="2">
    <citation type="submission" date="2018-11" db="EMBL/GenBank/DDBJ databases">
        <authorList>
            <consortium name="Pathogen Informatics"/>
        </authorList>
    </citation>
    <scope>NUCLEOTIDE SEQUENCE [LARGE SCALE GENOMIC DNA]</scope>
    <source>
        <strain evidence="2 3">Costa Rica</strain>
    </source>
</reference>
<organism evidence="4">
    <name type="scientific">Angiostrongylus costaricensis</name>
    <name type="common">Nematode worm</name>
    <dbReference type="NCBI Taxonomy" id="334426"/>
    <lineage>
        <taxon>Eukaryota</taxon>
        <taxon>Metazoa</taxon>
        <taxon>Ecdysozoa</taxon>
        <taxon>Nematoda</taxon>
        <taxon>Chromadorea</taxon>
        <taxon>Rhabditida</taxon>
        <taxon>Rhabditina</taxon>
        <taxon>Rhabditomorpha</taxon>
        <taxon>Strongyloidea</taxon>
        <taxon>Metastrongylidae</taxon>
        <taxon>Angiostrongylus</taxon>
    </lineage>
</organism>
<keyword evidence="3" id="KW-1185">Reference proteome</keyword>
<protein>
    <submittedName>
        <fullName evidence="4">CW domain-containing protein</fullName>
    </submittedName>
</protein>
<evidence type="ECO:0000313" key="3">
    <source>
        <dbReference type="Proteomes" id="UP000267027"/>
    </source>
</evidence>
<evidence type="ECO:0000313" key="4">
    <source>
        <dbReference type="WBParaSite" id="ACOC_0000562601-mRNA-1"/>
    </source>
</evidence>
<dbReference type="AlphaFoldDB" id="A0A0R3PLI7"/>
<feature type="signal peptide" evidence="1">
    <location>
        <begin position="1"/>
        <end position="27"/>
    </location>
</feature>
<feature type="chain" id="PRO_5043130182" evidence="1">
    <location>
        <begin position="28"/>
        <end position="227"/>
    </location>
</feature>
<dbReference type="STRING" id="334426.A0A0R3PLI7"/>
<name>A0A0R3PLI7_ANGCS</name>
<sequence length="227" mass="25952">MQECDAMQMMSSRISLLLAVITNFSDSNSNVEIVPTDCDCRDWYGTCRRRGEKWTDDETWNYECDGTNGTDARFVACVAEPPVKEIVPVGANVSIGELWHSCDANTQRLKYESDLVDVLSFFTRNLNEVNFEMKSERNLEPHCLVNGHVKKVHSEFRDGRFQWLCLETGRWVIGCYYSNETHPDVFLKIGEFGHNGLIKHVCDRYGDYPGRVQYYAEVRGILVSGPG</sequence>
<dbReference type="WBParaSite" id="ACOC_0000562601-mRNA-1">
    <property type="protein sequence ID" value="ACOC_0000562601-mRNA-1"/>
    <property type="gene ID" value="ACOC_0000562601"/>
</dbReference>
<evidence type="ECO:0000256" key="1">
    <source>
        <dbReference type="SAM" id="SignalP"/>
    </source>
</evidence>
<keyword evidence="1" id="KW-0732">Signal</keyword>
<evidence type="ECO:0000313" key="2">
    <source>
        <dbReference type="EMBL" id="VDM57212.1"/>
    </source>
</evidence>
<dbReference type="EMBL" id="UYYA01003884">
    <property type="protein sequence ID" value="VDM57212.1"/>
    <property type="molecule type" value="Genomic_DNA"/>
</dbReference>
<dbReference type="OrthoDB" id="5850392at2759"/>
<proteinExistence type="predicted"/>
<gene>
    <name evidence="2" type="ORF">ACOC_LOCUS5627</name>
</gene>